<feature type="transmembrane region" description="Helical" evidence="6">
    <location>
        <begin position="259"/>
        <end position="286"/>
    </location>
</feature>
<dbReference type="OrthoDB" id="2417739at2"/>
<dbReference type="PANTHER" id="PTHR30294:SF29">
    <property type="entry name" value="MULTIDRUG ABC TRANSPORTER PERMEASE YBHS-RELATED"/>
    <property type="match status" value="1"/>
</dbReference>
<gene>
    <name evidence="8" type="ORF">CWR45_01695</name>
</gene>
<feature type="transmembrane region" description="Helical" evidence="6">
    <location>
        <begin position="292"/>
        <end position="315"/>
    </location>
</feature>
<comment type="subcellular location">
    <subcellularLocation>
        <location evidence="1">Cell membrane</location>
        <topology evidence="1">Multi-pass membrane protein</topology>
    </subcellularLocation>
</comment>
<keyword evidence="5 6" id="KW-0472">Membrane</keyword>
<accession>A0A3D8Q060</accession>
<evidence type="ECO:0000313" key="8">
    <source>
        <dbReference type="EMBL" id="RDW21613.1"/>
    </source>
</evidence>
<dbReference type="GO" id="GO:0140359">
    <property type="term" value="F:ABC-type transporter activity"/>
    <property type="evidence" value="ECO:0007669"/>
    <property type="project" value="InterPro"/>
</dbReference>
<evidence type="ECO:0000256" key="1">
    <source>
        <dbReference type="ARBA" id="ARBA00004651"/>
    </source>
</evidence>
<evidence type="ECO:0000256" key="5">
    <source>
        <dbReference type="ARBA" id="ARBA00023136"/>
    </source>
</evidence>
<dbReference type="InterPro" id="IPR051449">
    <property type="entry name" value="ABC-2_transporter_component"/>
</dbReference>
<dbReference type="Pfam" id="PF12698">
    <property type="entry name" value="ABC2_membrane_3"/>
    <property type="match status" value="1"/>
</dbReference>
<evidence type="ECO:0000313" key="9">
    <source>
        <dbReference type="Proteomes" id="UP000256520"/>
    </source>
</evidence>
<keyword evidence="2" id="KW-1003">Cell membrane</keyword>
<dbReference type="Proteomes" id="UP000256520">
    <property type="component" value="Unassembled WGS sequence"/>
</dbReference>
<evidence type="ECO:0000256" key="2">
    <source>
        <dbReference type="ARBA" id="ARBA00022475"/>
    </source>
</evidence>
<dbReference type="AlphaFoldDB" id="A0A3D8Q060"/>
<evidence type="ECO:0000256" key="4">
    <source>
        <dbReference type="ARBA" id="ARBA00022989"/>
    </source>
</evidence>
<feature type="transmembrane region" description="Helical" evidence="6">
    <location>
        <begin position="367"/>
        <end position="384"/>
    </location>
</feature>
<keyword evidence="9" id="KW-1185">Reference proteome</keyword>
<protein>
    <submittedName>
        <fullName evidence="8">ABC transporter permease</fullName>
    </submittedName>
</protein>
<feature type="transmembrane region" description="Helical" evidence="6">
    <location>
        <begin position="327"/>
        <end position="347"/>
    </location>
</feature>
<keyword evidence="3 6" id="KW-0812">Transmembrane</keyword>
<feature type="transmembrane region" description="Helical" evidence="6">
    <location>
        <begin position="219"/>
        <end position="238"/>
    </location>
</feature>
<proteinExistence type="predicted"/>
<evidence type="ECO:0000259" key="7">
    <source>
        <dbReference type="Pfam" id="PF12698"/>
    </source>
</evidence>
<comment type="caution">
    <text evidence="8">The sequence shown here is derived from an EMBL/GenBank/DDBJ whole genome shotgun (WGS) entry which is preliminary data.</text>
</comment>
<reference evidence="9" key="1">
    <citation type="submission" date="2017-11" db="EMBL/GenBank/DDBJ databases">
        <authorList>
            <person name="Zhu W."/>
        </authorList>
    </citation>
    <scope>NUCLEOTIDE SEQUENCE [LARGE SCALE GENOMIC DNA]</scope>
    <source>
        <strain evidence="9">CAU 1051</strain>
    </source>
</reference>
<dbReference type="GO" id="GO:0005886">
    <property type="term" value="C:plasma membrane"/>
    <property type="evidence" value="ECO:0007669"/>
    <property type="project" value="UniProtKB-SubCell"/>
</dbReference>
<sequence length="391" mass="44653">MFHSTWDFCVEGACSIMMAILHTRLIHWKKQMLSILFWLLFPILATLAIVYGTNLIQQDSKIPVGIVAGDDSEIANTLYDSIKATPLIRVIDVTEAEARRLVESHELDSAFVIGDGYEQDVENGRRNRLITSYRSNLSFAYAPVSQMIISLVQQDTSRSKAAHTVIKLSNNSTEQWTWNEIVAKTIEIQREEDLLRTTFSFANTAGADNENHVSLWNTWALWALFSILSTLLLFDWLIKEKRAEILPRFAFIRFSYQDYLFVNVCLYTMLFFIFDLLAVIVFYTYLSEPISLSLIGAILAFRLLIIMGAFIFTLLFRNLYLYYSTAFLLALIIAVISGAIIPIDGITNRFGWVALLNPIQPFLHVDYISPWHIVCIIIIAIWYVKGGKSNA</sequence>
<dbReference type="Gene3D" id="3.40.1710.10">
    <property type="entry name" value="abc type-2 transporter like domain"/>
    <property type="match status" value="1"/>
</dbReference>
<dbReference type="EMBL" id="PIOD01000002">
    <property type="protein sequence ID" value="RDW21613.1"/>
    <property type="molecule type" value="Genomic_DNA"/>
</dbReference>
<name>A0A3D8Q060_9BACI</name>
<organism evidence="8 9">
    <name type="scientific">Oceanobacillus chungangensis</name>
    <dbReference type="NCBI Taxonomy" id="1229152"/>
    <lineage>
        <taxon>Bacteria</taxon>
        <taxon>Bacillati</taxon>
        <taxon>Bacillota</taxon>
        <taxon>Bacilli</taxon>
        <taxon>Bacillales</taxon>
        <taxon>Bacillaceae</taxon>
        <taxon>Oceanobacillus</taxon>
    </lineage>
</organism>
<dbReference type="InterPro" id="IPR013525">
    <property type="entry name" value="ABC2_TM"/>
</dbReference>
<dbReference type="PANTHER" id="PTHR30294">
    <property type="entry name" value="MEMBRANE COMPONENT OF ABC TRANSPORTER YHHJ-RELATED"/>
    <property type="match status" value="1"/>
</dbReference>
<feature type="transmembrane region" description="Helical" evidence="6">
    <location>
        <begin position="32"/>
        <end position="52"/>
    </location>
</feature>
<feature type="domain" description="ABC-2 type transporter transmembrane" evidence="7">
    <location>
        <begin position="33"/>
        <end position="362"/>
    </location>
</feature>
<keyword evidence="4 6" id="KW-1133">Transmembrane helix</keyword>
<evidence type="ECO:0000256" key="3">
    <source>
        <dbReference type="ARBA" id="ARBA00022692"/>
    </source>
</evidence>
<evidence type="ECO:0000256" key="6">
    <source>
        <dbReference type="SAM" id="Phobius"/>
    </source>
</evidence>